<evidence type="ECO:0000313" key="5">
    <source>
        <dbReference type="EMBL" id="REA63595.1"/>
    </source>
</evidence>
<evidence type="ECO:0000313" key="6">
    <source>
        <dbReference type="Proteomes" id="UP000256373"/>
    </source>
</evidence>
<dbReference type="EMBL" id="QNUL01000002">
    <property type="protein sequence ID" value="REA63595.1"/>
    <property type="molecule type" value="Genomic_DNA"/>
</dbReference>
<name>A0A3D8YFZ4_9BACT</name>
<dbReference type="AlphaFoldDB" id="A0A3D8YFZ4"/>
<dbReference type="InterPro" id="IPR057589">
    <property type="entry name" value="GT_PLOD"/>
</dbReference>
<protein>
    <recommendedName>
        <fullName evidence="4">PLOD1-3-like GT domain-containing protein</fullName>
    </recommendedName>
</protein>
<proteinExistence type="inferred from homology"/>
<dbReference type="RefSeq" id="WP_115829343.1">
    <property type="nucleotide sequence ID" value="NZ_QNUL01000002.1"/>
</dbReference>
<organism evidence="5 6">
    <name type="scientific">Dyadobacter luteus</name>
    <dbReference type="NCBI Taxonomy" id="2259619"/>
    <lineage>
        <taxon>Bacteria</taxon>
        <taxon>Pseudomonadati</taxon>
        <taxon>Bacteroidota</taxon>
        <taxon>Cytophagia</taxon>
        <taxon>Cytophagales</taxon>
        <taxon>Spirosomataceae</taxon>
        <taxon>Dyadobacter</taxon>
    </lineage>
</organism>
<evidence type="ECO:0000256" key="1">
    <source>
        <dbReference type="ARBA" id="ARBA00006721"/>
    </source>
</evidence>
<reference evidence="5 6" key="1">
    <citation type="submission" date="2018-07" db="EMBL/GenBank/DDBJ databases">
        <title>Dyadobacter roseus sp. nov., isolated from rose rhizosphere soil.</title>
        <authorList>
            <person name="Chen L."/>
        </authorList>
    </citation>
    <scope>NUCLEOTIDE SEQUENCE [LARGE SCALE GENOMIC DNA]</scope>
    <source>
        <strain evidence="5 6">RS19</strain>
    </source>
</reference>
<evidence type="ECO:0000256" key="2">
    <source>
        <dbReference type="ARBA" id="ARBA00022676"/>
    </source>
</evidence>
<sequence>MIKVVCCISDFGVAGYRNGLSYSCRRFKINLTTLFHSDLWHSHRLKDSSLKLFLQSQPAEQIVLFTDGYDTLFLAREMDIYIKYLQLSPNRDIVVSAETNCYPDENLASVYPNTVGSYRFLNSGGIIGPAAKLLSALNEIDSIKHLEDDKYAWSNQYLWSKLYLNRSVPMIVDHQCEIFQTFSNDLKSAHAFALASKEGKTELVSRLIEDERVRIDANFEIKDSAISNLETNTRPLHLHFNGPIMKFMMFLDPFRALI</sequence>
<comment type="similarity">
    <text evidence="1">Belongs to the glycosyltransferase 25 family.</text>
</comment>
<keyword evidence="3" id="KW-0808">Transferase</keyword>
<keyword evidence="2" id="KW-0328">Glycosyltransferase</keyword>
<dbReference type="GO" id="GO:0016740">
    <property type="term" value="F:transferase activity"/>
    <property type="evidence" value="ECO:0007669"/>
    <property type="project" value="UniProtKB-KW"/>
</dbReference>
<dbReference type="Proteomes" id="UP000256373">
    <property type="component" value="Unassembled WGS sequence"/>
</dbReference>
<accession>A0A3D8YFZ4</accession>
<comment type="caution">
    <text evidence="5">The sequence shown here is derived from an EMBL/GenBank/DDBJ whole genome shotgun (WGS) entry which is preliminary data.</text>
</comment>
<evidence type="ECO:0000256" key="3">
    <source>
        <dbReference type="ARBA" id="ARBA00022679"/>
    </source>
</evidence>
<evidence type="ECO:0000259" key="4">
    <source>
        <dbReference type="Pfam" id="PF25342"/>
    </source>
</evidence>
<dbReference type="PANTHER" id="PTHR10730">
    <property type="entry name" value="PROCOLLAGEN-LYSINE,2-OXOGLUTARATE 5-DIOXYGENASE/GLYCOSYLTRANSFERASE 25 FAMILY MEMBER"/>
    <property type="match status" value="1"/>
</dbReference>
<dbReference type="OrthoDB" id="3346013at2"/>
<keyword evidence="6" id="KW-1185">Reference proteome</keyword>
<dbReference type="PANTHER" id="PTHR10730:SF53">
    <property type="entry name" value="GLYCOSYLTRANSFERASE 25 FAMILY MEMBER"/>
    <property type="match status" value="1"/>
</dbReference>
<dbReference type="Pfam" id="PF25342">
    <property type="entry name" value="GT_PLOD"/>
    <property type="match status" value="1"/>
</dbReference>
<dbReference type="CDD" id="cd22997">
    <property type="entry name" value="GT_LH"/>
    <property type="match status" value="1"/>
</dbReference>
<dbReference type="InterPro" id="IPR050757">
    <property type="entry name" value="Collagen_mod_GT25"/>
</dbReference>
<feature type="domain" description="PLOD1-3-like GT" evidence="4">
    <location>
        <begin position="51"/>
        <end position="222"/>
    </location>
</feature>
<gene>
    <name evidence="5" type="ORF">DSL64_03895</name>
</gene>